<sequence length="432" mass="42974">MRPGVQRPSGGTYLRLVGLGAAVGVPAALVAAAFLSLVHQLQHWLWHDLPDALGGDAPQWYLVLLLPVCGALIVLGARLLLPGDGGHLPLDGLSTKPTPPRHVPGVALAALGTLGFGAVLGPEAPVIALGSAVGVAVSRLYRSAGEQGTAILSNAGSFSAISALFGGPIVAGMLLVEGGVGIGAALLPALLPGLVAAAIGYLIFIGLDHWPGLGAPGLAVPDLPRYEGTHIYDLLIAIAVGATAAVVVAAVHRLGGRVARIGARPLVLAGGAAVGALALVGDALGADPQDVLFSGQNSIATVVETDSTQLVLVLLATKFLAYGISLGCGFRGGPIFPAIFLGVALAALAVVWFDTSPTLAIAVGASAAMAAQTRLLFSPLIFAALLVGTAGTDAVPAAALASATAWLAISRLQPAPAPDQPAPTRSAPSPDR</sequence>
<evidence type="ECO:0000256" key="3">
    <source>
        <dbReference type="ARBA" id="ARBA00022989"/>
    </source>
</evidence>
<dbReference type="EMBL" id="BLPF01000001">
    <property type="protein sequence ID" value="GFJ79646.1"/>
    <property type="molecule type" value="Genomic_DNA"/>
</dbReference>
<evidence type="ECO:0000256" key="4">
    <source>
        <dbReference type="ARBA" id="ARBA00023136"/>
    </source>
</evidence>
<dbReference type="InterPro" id="IPR014743">
    <property type="entry name" value="Cl-channel_core"/>
</dbReference>
<dbReference type="RefSeq" id="WP_173057171.1">
    <property type="nucleotide sequence ID" value="NZ_BLPF01000001.1"/>
</dbReference>
<dbReference type="InterPro" id="IPR050368">
    <property type="entry name" value="ClC-type_chloride_channel"/>
</dbReference>
<evidence type="ECO:0000313" key="7">
    <source>
        <dbReference type="Proteomes" id="UP000482800"/>
    </source>
</evidence>
<reference evidence="6 7" key="1">
    <citation type="submission" date="2020-03" db="EMBL/GenBank/DDBJ databases">
        <title>Whole genome shotgun sequence of Phytohabitans houttuyneae NBRC 108639.</title>
        <authorList>
            <person name="Komaki H."/>
            <person name="Tamura T."/>
        </authorList>
    </citation>
    <scope>NUCLEOTIDE SEQUENCE [LARGE SCALE GENOMIC DNA]</scope>
    <source>
        <strain evidence="6 7">NBRC 108639</strain>
    </source>
</reference>
<dbReference type="GO" id="GO:0016020">
    <property type="term" value="C:membrane"/>
    <property type="evidence" value="ECO:0007669"/>
    <property type="project" value="UniProtKB-SubCell"/>
</dbReference>
<evidence type="ECO:0000256" key="1">
    <source>
        <dbReference type="ARBA" id="ARBA00004141"/>
    </source>
</evidence>
<dbReference type="PANTHER" id="PTHR43427">
    <property type="entry name" value="CHLORIDE CHANNEL PROTEIN CLC-E"/>
    <property type="match status" value="1"/>
</dbReference>
<keyword evidence="2 5" id="KW-0812">Transmembrane</keyword>
<dbReference type="Gene3D" id="1.10.3080.10">
    <property type="entry name" value="Clc chloride channel"/>
    <property type="match status" value="1"/>
</dbReference>
<dbReference type="AlphaFoldDB" id="A0A6V8KCC3"/>
<comment type="subcellular location">
    <subcellularLocation>
        <location evidence="1">Membrane</location>
        <topology evidence="1">Multi-pass membrane protein</topology>
    </subcellularLocation>
</comment>
<accession>A0A6V8KCC3</accession>
<dbReference type="SUPFAM" id="SSF81340">
    <property type="entry name" value="Clc chloride channel"/>
    <property type="match status" value="1"/>
</dbReference>
<evidence type="ECO:0000256" key="2">
    <source>
        <dbReference type="ARBA" id="ARBA00022692"/>
    </source>
</evidence>
<feature type="transmembrane region" description="Helical" evidence="5">
    <location>
        <begin position="12"/>
        <end position="39"/>
    </location>
</feature>
<reference evidence="6 7" key="2">
    <citation type="submission" date="2020-03" db="EMBL/GenBank/DDBJ databases">
        <authorList>
            <person name="Ichikawa N."/>
            <person name="Kimura A."/>
            <person name="Kitahashi Y."/>
            <person name="Uohara A."/>
        </authorList>
    </citation>
    <scope>NUCLEOTIDE SEQUENCE [LARGE SCALE GENOMIC DNA]</scope>
    <source>
        <strain evidence="6 7">NBRC 108639</strain>
    </source>
</reference>
<feature type="transmembrane region" description="Helical" evidence="5">
    <location>
        <begin position="231"/>
        <end position="254"/>
    </location>
</feature>
<evidence type="ECO:0000313" key="6">
    <source>
        <dbReference type="EMBL" id="GFJ79646.1"/>
    </source>
</evidence>
<feature type="transmembrane region" description="Helical" evidence="5">
    <location>
        <begin position="155"/>
        <end position="176"/>
    </location>
</feature>
<feature type="transmembrane region" description="Helical" evidence="5">
    <location>
        <begin position="183"/>
        <end position="207"/>
    </location>
</feature>
<dbReference type="Proteomes" id="UP000482800">
    <property type="component" value="Unassembled WGS sequence"/>
</dbReference>
<feature type="transmembrane region" description="Helical" evidence="5">
    <location>
        <begin position="335"/>
        <end position="353"/>
    </location>
</feature>
<dbReference type="Pfam" id="PF00654">
    <property type="entry name" value="Voltage_CLC"/>
    <property type="match status" value="1"/>
</dbReference>
<dbReference type="GO" id="GO:0015108">
    <property type="term" value="F:chloride transmembrane transporter activity"/>
    <property type="evidence" value="ECO:0007669"/>
    <property type="project" value="InterPro"/>
</dbReference>
<comment type="caution">
    <text evidence="6">The sequence shown here is derived from an EMBL/GenBank/DDBJ whole genome shotgun (WGS) entry which is preliminary data.</text>
</comment>
<name>A0A6V8KCC3_9ACTN</name>
<evidence type="ECO:0008006" key="8">
    <source>
        <dbReference type="Google" id="ProtNLM"/>
    </source>
</evidence>
<keyword evidence="7" id="KW-1185">Reference proteome</keyword>
<feature type="transmembrane region" description="Helical" evidence="5">
    <location>
        <begin position="102"/>
        <end position="121"/>
    </location>
</feature>
<keyword evidence="3 5" id="KW-1133">Transmembrane helix</keyword>
<gene>
    <name evidence="6" type="ORF">Phou_038260</name>
</gene>
<keyword evidence="4 5" id="KW-0472">Membrane</keyword>
<feature type="transmembrane region" description="Helical" evidence="5">
    <location>
        <begin position="266"/>
        <end position="286"/>
    </location>
</feature>
<organism evidence="6 7">
    <name type="scientific">Phytohabitans houttuyneae</name>
    <dbReference type="NCBI Taxonomy" id="1076126"/>
    <lineage>
        <taxon>Bacteria</taxon>
        <taxon>Bacillati</taxon>
        <taxon>Actinomycetota</taxon>
        <taxon>Actinomycetes</taxon>
        <taxon>Micromonosporales</taxon>
        <taxon>Micromonosporaceae</taxon>
    </lineage>
</organism>
<dbReference type="InterPro" id="IPR001807">
    <property type="entry name" value="ClC"/>
</dbReference>
<dbReference type="CDD" id="cd00400">
    <property type="entry name" value="Voltage_gated_ClC"/>
    <property type="match status" value="1"/>
</dbReference>
<feature type="transmembrane region" description="Helical" evidence="5">
    <location>
        <begin position="384"/>
        <end position="409"/>
    </location>
</feature>
<feature type="transmembrane region" description="Helical" evidence="5">
    <location>
        <begin position="59"/>
        <end position="81"/>
    </location>
</feature>
<evidence type="ECO:0000256" key="5">
    <source>
        <dbReference type="SAM" id="Phobius"/>
    </source>
</evidence>
<protein>
    <recommendedName>
        <fullName evidence="8">Chloride channel protein</fullName>
    </recommendedName>
</protein>
<proteinExistence type="predicted"/>